<organism evidence="1 2">
    <name type="scientific">Brachionus plicatilis</name>
    <name type="common">Marine rotifer</name>
    <name type="synonym">Brachionus muelleri</name>
    <dbReference type="NCBI Taxonomy" id="10195"/>
    <lineage>
        <taxon>Eukaryota</taxon>
        <taxon>Metazoa</taxon>
        <taxon>Spiralia</taxon>
        <taxon>Gnathifera</taxon>
        <taxon>Rotifera</taxon>
        <taxon>Eurotatoria</taxon>
        <taxon>Monogononta</taxon>
        <taxon>Pseudotrocha</taxon>
        <taxon>Ploima</taxon>
        <taxon>Brachionidae</taxon>
        <taxon>Brachionus</taxon>
    </lineage>
</organism>
<dbReference type="AlphaFoldDB" id="A0A3M7P3I5"/>
<reference evidence="1 2" key="1">
    <citation type="journal article" date="2018" name="Sci. Rep.">
        <title>Genomic signatures of local adaptation to the degree of environmental predictability in rotifers.</title>
        <authorList>
            <person name="Franch-Gras L."/>
            <person name="Hahn C."/>
            <person name="Garcia-Roger E.M."/>
            <person name="Carmona M.J."/>
            <person name="Serra M."/>
            <person name="Gomez A."/>
        </authorList>
    </citation>
    <scope>NUCLEOTIDE SEQUENCE [LARGE SCALE GENOMIC DNA]</scope>
    <source>
        <strain evidence="1">HYR1</strain>
    </source>
</reference>
<name>A0A3M7P3I5_BRAPC</name>
<protein>
    <submittedName>
        <fullName evidence="1">p53 and DNA damage-regulated 1</fullName>
    </submittedName>
</protein>
<comment type="caution">
    <text evidence="1">The sequence shown here is derived from an EMBL/GenBank/DDBJ whole genome shotgun (WGS) entry which is preliminary data.</text>
</comment>
<accession>A0A3M7P3I5</accession>
<proteinExistence type="predicted"/>
<dbReference type="Proteomes" id="UP000276133">
    <property type="component" value="Unassembled WGS sequence"/>
</dbReference>
<evidence type="ECO:0000313" key="1">
    <source>
        <dbReference type="EMBL" id="RMZ93563.1"/>
    </source>
</evidence>
<dbReference type="OrthoDB" id="20282at2759"/>
<sequence length="139" mass="16287">MAREPEFVFEYLKQVESLAHDILSDRRDIIELNKKRDKNREATRENNYNRSKFTGKKGFSKNTVQIKTNLYAFCSSTLPQLLGRLYKFTALYVHHAKDSIFLLHPMTFKVFKSPKLKSEQHKFFTVPVTSLALVENSKI</sequence>
<evidence type="ECO:0000313" key="2">
    <source>
        <dbReference type="Proteomes" id="UP000276133"/>
    </source>
</evidence>
<keyword evidence="2" id="KW-1185">Reference proteome</keyword>
<dbReference type="EMBL" id="REGN01013715">
    <property type="protein sequence ID" value="RMZ93563.1"/>
    <property type="molecule type" value="Genomic_DNA"/>
</dbReference>
<gene>
    <name evidence="1" type="ORF">BpHYR1_019348</name>
</gene>